<keyword evidence="3" id="KW-1185">Reference proteome</keyword>
<feature type="chain" id="PRO_5045179767" description="Secreted protein" evidence="1">
    <location>
        <begin position="31"/>
        <end position="164"/>
    </location>
</feature>
<proteinExistence type="predicted"/>
<reference evidence="2 3" key="1">
    <citation type="submission" date="2024-09" db="EMBL/GenBank/DDBJ databases">
        <authorList>
            <person name="Sun Q."/>
            <person name="Mori K."/>
        </authorList>
    </citation>
    <scope>NUCLEOTIDE SEQUENCE [LARGE SCALE GENOMIC DNA]</scope>
    <source>
        <strain evidence="2 3">TBRC 1432</strain>
    </source>
</reference>
<organism evidence="2 3">
    <name type="scientific">Kutzneria chonburiensis</name>
    <dbReference type="NCBI Taxonomy" id="1483604"/>
    <lineage>
        <taxon>Bacteria</taxon>
        <taxon>Bacillati</taxon>
        <taxon>Actinomycetota</taxon>
        <taxon>Actinomycetes</taxon>
        <taxon>Pseudonocardiales</taxon>
        <taxon>Pseudonocardiaceae</taxon>
        <taxon>Kutzneria</taxon>
    </lineage>
</organism>
<protein>
    <recommendedName>
        <fullName evidence="4">Secreted protein</fullName>
    </recommendedName>
</protein>
<dbReference type="Proteomes" id="UP001589810">
    <property type="component" value="Unassembled WGS sequence"/>
</dbReference>
<feature type="signal peptide" evidence="1">
    <location>
        <begin position="1"/>
        <end position="30"/>
    </location>
</feature>
<dbReference type="RefSeq" id="WP_273944036.1">
    <property type="nucleotide sequence ID" value="NZ_CP097263.1"/>
</dbReference>
<dbReference type="InterPro" id="IPR006311">
    <property type="entry name" value="TAT_signal"/>
</dbReference>
<evidence type="ECO:0000313" key="3">
    <source>
        <dbReference type="Proteomes" id="UP001589810"/>
    </source>
</evidence>
<evidence type="ECO:0000256" key="1">
    <source>
        <dbReference type="SAM" id="SignalP"/>
    </source>
</evidence>
<gene>
    <name evidence="2" type="ORF">ACFFH7_29455</name>
</gene>
<dbReference type="PROSITE" id="PS51318">
    <property type="entry name" value="TAT"/>
    <property type="match status" value="1"/>
</dbReference>
<keyword evidence="1" id="KW-0732">Signal</keyword>
<sequence length="164" mass="17924">MSLISCARRTGLIAAAALAAAVALAVPASAAGAVPAEQAQQLQARADHYVAMGGVQVAPDRVTIRGTEVRLLAPNSPAYTCRYLHFCAYRYQNYVGEGSDVVDMLQCHEYFIPWADRGSWINNQTRGTNAVFEDSEHGEYDDSGPAPNQTVDYPWRPIYWVTPC</sequence>
<comment type="caution">
    <text evidence="2">The sequence shown here is derived from an EMBL/GenBank/DDBJ whole genome shotgun (WGS) entry which is preliminary data.</text>
</comment>
<accession>A0ABV6MZH5</accession>
<name>A0ABV6MZH5_9PSEU</name>
<evidence type="ECO:0000313" key="2">
    <source>
        <dbReference type="EMBL" id="MFC0545674.1"/>
    </source>
</evidence>
<evidence type="ECO:0008006" key="4">
    <source>
        <dbReference type="Google" id="ProtNLM"/>
    </source>
</evidence>
<dbReference type="EMBL" id="JBHLUD010000009">
    <property type="protein sequence ID" value="MFC0545674.1"/>
    <property type="molecule type" value="Genomic_DNA"/>
</dbReference>